<comment type="caution">
    <text evidence="1">The sequence shown here is derived from an EMBL/GenBank/DDBJ whole genome shotgun (WGS) entry which is preliminary data.</text>
</comment>
<evidence type="ECO:0000313" key="1">
    <source>
        <dbReference type="EMBL" id="MBT2189432.1"/>
    </source>
</evidence>
<protein>
    <submittedName>
        <fullName evidence="1">Uncharacterized protein</fullName>
    </submittedName>
</protein>
<accession>A0A9X1ITL6</accession>
<sequence length="86" mass="9687">MALWDIGFRHIIDVDGQLLAIDTDLIDSAALLAKANRSADQPLWLVRAGERFLLQARQMIRLTKDEVLFFETNASSQMGMIERLAA</sequence>
<dbReference type="EMBL" id="JAHGAW010000018">
    <property type="protein sequence ID" value="MBT2189432.1"/>
    <property type="molecule type" value="Genomic_DNA"/>
</dbReference>
<reference evidence="1" key="1">
    <citation type="submission" date="2021-05" db="EMBL/GenBank/DDBJ databases">
        <title>Genome of Sphingobium sp. strain.</title>
        <authorList>
            <person name="Fan R."/>
        </authorList>
    </citation>
    <scope>NUCLEOTIDE SEQUENCE</scope>
    <source>
        <strain evidence="1">H33</strain>
    </source>
</reference>
<keyword evidence="2" id="KW-1185">Reference proteome</keyword>
<name>A0A9X1ITL6_9SPHN</name>
<dbReference type="AlphaFoldDB" id="A0A9X1ITL6"/>
<proteinExistence type="predicted"/>
<organism evidence="1 2">
    <name type="scientific">Sphingobium nicotianae</name>
    <dbReference type="NCBI Taxonomy" id="2782607"/>
    <lineage>
        <taxon>Bacteria</taxon>
        <taxon>Pseudomonadati</taxon>
        <taxon>Pseudomonadota</taxon>
        <taxon>Alphaproteobacteria</taxon>
        <taxon>Sphingomonadales</taxon>
        <taxon>Sphingomonadaceae</taxon>
        <taxon>Sphingobium</taxon>
    </lineage>
</organism>
<evidence type="ECO:0000313" key="2">
    <source>
        <dbReference type="Proteomes" id="UP001138757"/>
    </source>
</evidence>
<gene>
    <name evidence="1" type="ORF">KK488_20970</name>
</gene>
<dbReference type="Proteomes" id="UP001138757">
    <property type="component" value="Unassembled WGS sequence"/>
</dbReference>
<dbReference type="RefSeq" id="WP_214625684.1">
    <property type="nucleotide sequence ID" value="NZ_JAHGAW010000018.1"/>
</dbReference>